<evidence type="ECO:0000259" key="4">
    <source>
        <dbReference type="PROSITE" id="PS50887"/>
    </source>
</evidence>
<feature type="transmembrane region" description="Helical" evidence="3">
    <location>
        <begin position="213"/>
        <end position="231"/>
    </location>
</feature>
<dbReference type="Proteomes" id="UP000316665">
    <property type="component" value="Chromosome"/>
</dbReference>
<dbReference type="GO" id="GO:1902201">
    <property type="term" value="P:negative regulation of bacterial-type flagellum-dependent cell motility"/>
    <property type="evidence" value="ECO:0007669"/>
    <property type="project" value="TreeGrafter"/>
</dbReference>
<dbReference type="Gene3D" id="3.30.70.270">
    <property type="match status" value="1"/>
</dbReference>
<comment type="catalytic activity">
    <reaction evidence="2">
        <text>2 GTP = 3',3'-c-di-GMP + 2 diphosphate</text>
        <dbReference type="Rhea" id="RHEA:24898"/>
        <dbReference type="ChEBI" id="CHEBI:33019"/>
        <dbReference type="ChEBI" id="CHEBI:37565"/>
        <dbReference type="ChEBI" id="CHEBI:58805"/>
        <dbReference type="EC" id="2.7.7.65"/>
    </reaction>
</comment>
<evidence type="ECO:0000256" key="2">
    <source>
        <dbReference type="ARBA" id="ARBA00034247"/>
    </source>
</evidence>
<name>A0A4Y6RAP4_9BURK</name>
<dbReference type="SMART" id="SM00267">
    <property type="entry name" value="GGDEF"/>
    <property type="match status" value="1"/>
</dbReference>
<evidence type="ECO:0000256" key="1">
    <source>
        <dbReference type="ARBA" id="ARBA00012528"/>
    </source>
</evidence>
<dbReference type="PANTHER" id="PTHR45138">
    <property type="entry name" value="REGULATORY COMPONENTS OF SENSORY TRANSDUCTION SYSTEM"/>
    <property type="match status" value="1"/>
</dbReference>
<dbReference type="GO" id="GO:0052621">
    <property type="term" value="F:diguanylate cyclase activity"/>
    <property type="evidence" value="ECO:0007669"/>
    <property type="project" value="UniProtKB-EC"/>
</dbReference>
<dbReference type="Pfam" id="PF00990">
    <property type="entry name" value="GGDEF"/>
    <property type="match status" value="1"/>
</dbReference>
<dbReference type="CDD" id="cd01949">
    <property type="entry name" value="GGDEF"/>
    <property type="match status" value="1"/>
</dbReference>
<proteinExistence type="predicted"/>
<feature type="transmembrane region" description="Helical" evidence="3">
    <location>
        <begin position="243"/>
        <end position="264"/>
    </location>
</feature>
<dbReference type="KEGG" id="jas:FJQ89_04050"/>
<organism evidence="5 6">
    <name type="scientific">Janthinobacterium tructae</name>
    <dbReference type="NCBI Taxonomy" id="2590869"/>
    <lineage>
        <taxon>Bacteria</taxon>
        <taxon>Pseudomonadati</taxon>
        <taxon>Pseudomonadota</taxon>
        <taxon>Betaproteobacteria</taxon>
        <taxon>Burkholderiales</taxon>
        <taxon>Oxalobacteraceae</taxon>
        <taxon>Janthinobacterium</taxon>
    </lineage>
</organism>
<dbReference type="InterPro" id="IPR050469">
    <property type="entry name" value="Diguanylate_Cyclase"/>
</dbReference>
<dbReference type="InterPro" id="IPR029787">
    <property type="entry name" value="Nucleotide_cyclase"/>
</dbReference>
<dbReference type="AlphaFoldDB" id="A0A4Y6RAP4"/>
<keyword evidence="6" id="KW-1185">Reference proteome</keyword>
<dbReference type="EC" id="2.7.7.65" evidence="1"/>
<dbReference type="PANTHER" id="PTHR45138:SF9">
    <property type="entry name" value="DIGUANYLATE CYCLASE DGCM-RELATED"/>
    <property type="match status" value="1"/>
</dbReference>
<keyword evidence="3" id="KW-0812">Transmembrane</keyword>
<dbReference type="PROSITE" id="PS50887">
    <property type="entry name" value="GGDEF"/>
    <property type="match status" value="1"/>
</dbReference>
<dbReference type="NCBIfam" id="TIGR00254">
    <property type="entry name" value="GGDEF"/>
    <property type="match status" value="1"/>
</dbReference>
<dbReference type="GO" id="GO:0005886">
    <property type="term" value="C:plasma membrane"/>
    <property type="evidence" value="ECO:0007669"/>
    <property type="project" value="TreeGrafter"/>
</dbReference>
<feature type="domain" description="GGDEF" evidence="4">
    <location>
        <begin position="307"/>
        <end position="432"/>
    </location>
</feature>
<accession>A0A4Y6RAP4</accession>
<sequence>MQSGAPREGRDARCRPALYFMTRGPSRRYPRLFFRPFLDWHDSILKMQHLLHAAPCRGQACARLYRALYLSLVSIPVMRVPDLSTLRRVAVPLAFGGNSEQQHTYFAELHRVGLVTQVMGIIAYSLTWLMMPDPYHPNLLHAVLALLGMLVSLVARYRCTTLPVLTISGACAVLALTFGLRTMADAVQHASFWVLPVGVFMTLAIASIFNGGLSYLAVVAGIWWNVGHGLYPVNAGLPDQSWVSLMIAVSVLFGLALNVSFSLLRLRNYHSKVELTRLAFQDSLTGLNNRRMFTQRAQQMHGAAHGGMLHFLMIDIDDFKIINDQQGHDAGDEVLVRTAAIIADKAQGHLCGRLGGEEFGIVYAGSREEARAFAGGLVEAVSQAFHATQFVSISVGVVELDRGKELSHSYRLADEALYLAKRQGKNRYVFAG</sequence>
<feature type="transmembrane region" description="Helical" evidence="3">
    <location>
        <begin position="162"/>
        <end position="180"/>
    </location>
</feature>
<keyword evidence="3" id="KW-1133">Transmembrane helix</keyword>
<dbReference type="EMBL" id="CP041185">
    <property type="protein sequence ID" value="QDG69676.1"/>
    <property type="molecule type" value="Genomic_DNA"/>
</dbReference>
<reference evidence="5 6" key="1">
    <citation type="submission" date="2019-06" db="EMBL/GenBank/DDBJ databases">
        <title>Complete genome sequence of Janthinobacterium sp. SNU WT3 isolated from diseased rainbow trout.</title>
        <authorList>
            <person name="Oh W.T."/>
            <person name="Park S.C."/>
        </authorList>
    </citation>
    <scope>NUCLEOTIDE SEQUENCE [LARGE SCALE GENOMIC DNA]</scope>
    <source>
        <strain evidence="5 6">SNU WT3</strain>
    </source>
</reference>
<gene>
    <name evidence="5" type="ORF">FJQ89_04050</name>
</gene>
<feature type="transmembrane region" description="Helical" evidence="3">
    <location>
        <begin position="112"/>
        <end position="131"/>
    </location>
</feature>
<feature type="transmembrane region" description="Helical" evidence="3">
    <location>
        <begin position="137"/>
        <end position="155"/>
    </location>
</feature>
<dbReference type="InterPro" id="IPR043128">
    <property type="entry name" value="Rev_trsase/Diguanyl_cyclase"/>
</dbReference>
<dbReference type="GO" id="GO:0043709">
    <property type="term" value="P:cell adhesion involved in single-species biofilm formation"/>
    <property type="evidence" value="ECO:0007669"/>
    <property type="project" value="TreeGrafter"/>
</dbReference>
<evidence type="ECO:0000256" key="3">
    <source>
        <dbReference type="SAM" id="Phobius"/>
    </source>
</evidence>
<protein>
    <recommendedName>
        <fullName evidence="1">diguanylate cyclase</fullName>
        <ecNumber evidence="1">2.7.7.65</ecNumber>
    </recommendedName>
</protein>
<keyword evidence="3" id="KW-0472">Membrane</keyword>
<evidence type="ECO:0000313" key="6">
    <source>
        <dbReference type="Proteomes" id="UP000316665"/>
    </source>
</evidence>
<feature type="transmembrane region" description="Helical" evidence="3">
    <location>
        <begin position="186"/>
        <end position="206"/>
    </location>
</feature>
<dbReference type="OrthoDB" id="9812260at2"/>
<dbReference type="InterPro" id="IPR000160">
    <property type="entry name" value="GGDEF_dom"/>
</dbReference>
<dbReference type="SUPFAM" id="SSF55073">
    <property type="entry name" value="Nucleotide cyclase"/>
    <property type="match status" value="1"/>
</dbReference>
<evidence type="ECO:0000313" key="5">
    <source>
        <dbReference type="EMBL" id="QDG69676.1"/>
    </source>
</evidence>